<dbReference type="PANTHER" id="PTHR11236">
    <property type="entry name" value="AMINOBENZOATE/ANTHRANILATE SYNTHASE"/>
    <property type="match status" value="1"/>
</dbReference>
<evidence type="ECO:0000313" key="2">
    <source>
        <dbReference type="EMBL" id="GAG24615.1"/>
    </source>
</evidence>
<dbReference type="GO" id="GO:0000162">
    <property type="term" value="P:L-tryptophan biosynthetic process"/>
    <property type="evidence" value="ECO:0007669"/>
    <property type="project" value="TreeGrafter"/>
</dbReference>
<organism evidence="2">
    <name type="scientific">marine sediment metagenome</name>
    <dbReference type="NCBI Taxonomy" id="412755"/>
    <lineage>
        <taxon>unclassified sequences</taxon>
        <taxon>metagenomes</taxon>
        <taxon>ecological metagenomes</taxon>
    </lineage>
</organism>
<dbReference type="PRINTS" id="PR00095">
    <property type="entry name" value="ANTSNTHASEI"/>
</dbReference>
<dbReference type="InterPro" id="IPR015890">
    <property type="entry name" value="Chorismate_C"/>
</dbReference>
<accession>X0W251</accession>
<dbReference type="SUPFAM" id="SSF56322">
    <property type="entry name" value="ADC synthase"/>
    <property type="match status" value="1"/>
</dbReference>
<dbReference type="PANTHER" id="PTHR11236:SF9">
    <property type="entry name" value="ANTHRANILATE SYNTHASE COMPONENT 1"/>
    <property type="match status" value="1"/>
</dbReference>
<feature type="domain" description="Chorismate-utilising enzyme C-terminal" evidence="1">
    <location>
        <begin position="1"/>
        <end position="145"/>
    </location>
</feature>
<evidence type="ECO:0000259" key="1">
    <source>
        <dbReference type="Pfam" id="PF00425"/>
    </source>
</evidence>
<reference evidence="2" key="1">
    <citation type="journal article" date="2014" name="Front. Microbiol.">
        <title>High frequency of phylogenetically diverse reductive dehalogenase-homologous genes in deep subseafloor sedimentary metagenomes.</title>
        <authorList>
            <person name="Kawai M."/>
            <person name="Futagami T."/>
            <person name="Toyoda A."/>
            <person name="Takaki Y."/>
            <person name="Nishi S."/>
            <person name="Hori S."/>
            <person name="Arai W."/>
            <person name="Tsubouchi T."/>
            <person name="Morono Y."/>
            <person name="Uchiyama I."/>
            <person name="Ito T."/>
            <person name="Fujiyama A."/>
            <person name="Inagaki F."/>
            <person name="Takami H."/>
        </authorList>
    </citation>
    <scope>NUCLEOTIDE SEQUENCE</scope>
    <source>
        <strain evidence="2">Expedition CK06-06</strain>
    </source>
</reference>
<comment type="caution">
    <text evidence="2">The sequence shown here is derived from an EMBL/GenBank/DDBJ whole genome shotgun (WGS) entry which is preliminary data.</text>
</comment>
<dbReference type="EMBL" id="BARS01033318">
    <property type="protein sequence ID" value="GAG24615.1"/>
    <property type="molecule type" value="Genomic_DNA"/>
</dbReference>
<sequence>MITDLERNDLGRVCDYGSVRVTNPRAVEAYEAVYHTVATVEGRLHAEADLVDLLRATFPGGSITGAPKVRAMQIIAELEPTRRSVYTGAVGYLAPPSDAEPAGRCSLNIAIRTLLVAGQAVHLQAGGGIVADSDPAAEFDETSDKARAMLAALGLAP</sequence>
<protein>
    <recommendedName>
        <fullName evidence="1">Chorismate-utilising enzyme C-terminal domain-containing protein</fullName>
    </recommendedName>
</protein>
<dbReference type="InterPro" id="IPR005801">
    <property type="entry name" value="ADC_synthase"/>
</dbReference>
<gene>
    <name evidence="2" type="ORF">S01H1_51625</name>
</gene>
<dbReference type="Gene3D" id="3.60.120.10">
    <property type="entry name" value="Anthranilate synthase"/>
    <property type="match status" value="1"/>
</dbReference>
<name>X0W251_9ZZZZ</name>
<dbReference type="Pfam" id="PF00425">
    <property type="entry name" value="Chorismate_bind"/>
    <property type="match status" value="1"/>
</dbReference>
<dbReference type="AlphaFoldDB" id="X0W251"/>
<dbReference type="InterPro" id="IPR019999">
    <property type="entry name" value="Anth_synth_I-like"/>
</dbReference>
<proteinExistence type="predicted"/>